<feature type="domain" description="WW" evidence="3">
    <location>
        <begin position="344"/>
        <end position="377"/>
    </location>
</feature>
<dbReference type="InterPro" id="IPR001202">
    <property type="entry name" value="WW_dom"/>
</dbReference>
<organism evidence="4">
    <name type="scientific">Pseudo-nitzschia australis</name>
    <dbReference type="NCBI Taxonomy" id="44445"/>
    <lineage>
        <taxon>Eukaryota</taxon>
        <taxon>Sar</taxon>
        <taxon>Stramenopiles</taxon>
        <taxon>Ochrophyta</taxon>
        <taxon>Bacillariophyta</taxon>
        <taxon>Bacillariophyceae</taxon>
        <taxon>Bacillariophycidae</taxon>
        <taxon>Bacillariales</taxon>
        <taxon>Bacillariaceae</taxon>
        <taxon>Pseudo-nitzschia</taxon>
    </lineage>
</organism>
<dbReference type="GO" id="GO:0005634">
    <property type="term" value="C:nucleus"/>
    <property type="evidence" value="ECO:0007669"/>
    <property type="project" value="InterPro"/>
</dbReference>
<feature type="compositionally biased region" description="Acidic residues" evidence="2">
    <location>
        <begin position="535"/>
        <end position="544"/>
    </location>
</feature>
<feature type="region of interest" description="Disordered" evidence="2">
    <location>
        <begin position="1"/>
        <end position="81"/>
    </location>
</feature>
<feature type="region of interest" description="Disordered" evidence="2">
    <location>
        <begin position="503"/>
        <end position="544"/>
    </location>
</feature>
<feature type="domain" description="WW" evidence="3">
    <location>
        <begin position="69"/>
        <end position="103"/>
    </location>
</feature>
<evidence type="ECO:0000313" key="4">
    <source>
        <dbReference type="EMBL" id="CAE0729964.1"/>
    </source>
</evidence>
<dbReference type="InterPro" id="IPR036020">
    <property type="entry name" value="WW_dom_sf"/>
</dbReference>
<keyword evidence="1" id="KW-0677">Repeat</keyword>
<dbReference type="GO" id="GO:0045892">
    <property type="term" value="P:negative regulation of DNA-templated transcription"/>
    <property type="evidence" value="ECO:0007669"/>
    <property type="project" value="InterPro"/>
</dbReference>
<feature type="region of interest" description="Disordered" evidence="2">
    <location>
        <begin position="420"/>
        <end position="475"/>
    </location>
</feature>
<dbReference type="SUPFAM" id="SSF51045">
    <property type="entry name" value="WW domain"/>
    <property type="match status" value="8"/>
</dbReference>
<dbReference type="PANTHER" id="PTHR15377">
    <property type="entry name" value="TRANSCRIPTION ELONGATION REGULATOR 1"/>
    <property type="match status" value="1"/>
</dbReference>
<evidence type="ECO:0000256" key="1">
    <source>
        <dbReference type="ARBA" id="ARBA00022737"/>
    </source>
</evidence>
<dbReference type="Pfam" id="PF04858">
    <property type="entry name" value="TH1"/>
    <property type="match status" value="2"/>
</dbReference>
<feature type="compositionally biased region" description="Basic and acidic residues" evidence="2">
    <location>
        <begin position="113"/>
        <end position="125"/>
    </location>
</feature>
<feature type="region of interest" description="Disordered" evidence="2">
    <location>
        <begin position="95"/>
        <end position="404"/>
    </location>
</feature>
<feature type="domain" description="WW" evidence="3">
    <location>
        <begin position="9"/>
        <end position="42"/>
    </location>
</feature>
<feature type="domain" description="WW" evidence="3">
    <location>
        <begin position="207"/>
        <end position="240"/>
    </location>
</feature>
<dbReference type="PANTHER" id="PTHR15377:SF3">
    <property type="entry name" value="WW DOMAIN-CONTAINING PROTEIN"/>
    <property type="match status" value="1"/>
</dbReference>
<feature type="domain" description="WW" evidence="3">
    <location>
        <begin position="291"/>
        <end position="318"/>
    </location>
</feature>
<dbReference type="InterPro" id="IPR045148">
    <property type="entry name" value="TCRG1-like"/>
</dbReference>
<reference evidence="4" key="1">
    <citation type="submission" date="2021-01" db="EMBL/GenBank/DDBJ databases">
        <authorList>
            <person name="Corre E."/>
            <person name="Pelletier E."/>
            <person name="Niang G."/>
            <person name="Scheremetjew M."/>
            <person name="Finn R."/>
            <person name="Kale V."/>
            <person name="Holt S."/>
            <person name="Cochrane G."/>
            <person name="Meng A."/>
            <person name="Brown T."/>
            <person name="Cohen L."/>
        </authorList>
    </citation>
    <scope>NUCLEOTIDE SEQUENCE</scope>
    <source>
        <strain evidence="4">10249 10 AB</strain>
    </source>
</reference>
<evidence type="ECO:0000256" key="2">
    <source>
        <dbReference type="SAM" id="MobiDB-lite"/>
    </source>
</evidence>
<accession>A0A7S4EQP7</accession>
<feature type="region of interest" description="Disordered" evidence="2">
    <location>
        <begin position="849"/>
        <end position="879"/>
    </location>
</feature>
<dbReference type="CDD" id="cd00201">
    <property type="entry name" value="WW"/>
    <property type="match status" value="8"/>
</dbReference>
<protein>
    <recommendedName>
        <fullName evidence="3">WW domain-containing protein</fullName>
    </recommendedName>
</protein>
<dbReference type="PROSITE" id="PS50020">
    <property type="entry name" value="WW_DOMAIN_2"/>
    <property type="match status" value="8"/>
</dbReference>
<feature type="compositionally biased region" description="Polar residues" evidence="2">
    <location>
        <begin position="198"/>
        <end position="210"/>
    </location>
</feature>
<dbReference type="SMART" id="SM00456">
    <property type="entry name" value="WW"/>
    <property type="match status" value="8"/>
</dbReference>
<gene>
    <name evidence="4" type="ORF">PAUS00366_LOCUS22749</name>
</gene>
<dbReference type="PROSITE" id="PS01159">
    <property type="entry name" value="WW_DOMAIN_1"/>
    <property type="match status" value="6"/>
</dbReference>
<evidence type="ECO:0000259" key="3">
    <source>
        <dbReference type="PROSITE" id="PS50020"/>
    </source>
</evidence>
<name>A0A7S4EQP7_9STRA</name>
<dbReference type="GO" id="GO:0003712">
    <property type="term" value="F:transcription coregulator activity"/>
    <property type="evidence" value="ECO:0007669"/>
    <property type="project" value="TreeGrafter"/>
</dbReference>
<feature type="compositionally biased region" description="Basic and acidic residues" evidence="2">
    <location>
        <begin position="158"/>
        <end position="179"/>
    </location>
</feature>
<dbReference type="Gene3D" id="2.20.70.10">
    <property type="match status" value="8"/>
</dbReference>
<feature type="compositionally biased region" description="Low complexity" evidence="2">
    <location>
        <begin position="65"/>
        <end position="74"/>
    </location>
</feature>
<dbReference type="AlphaFoldDB" id="A0A7S4EQP7"/>
<feature type="domain" description="WW" evidence="3">
    <location>
        <begin position="397"/>
        <end position="430"/>
    </location>
</feature>
<feature type="compositionally biased region" description="Basic and acidic residues" evidence="2">
    <location>
        <begin position="379"/>
        <end position="399"/>
    </location>
</feature>
<feature type="domain" description="WW" evidence="3">
    <location>
        <begin position="466"/>
        <end position="493"/>
    </location>
</feature>
<feature type="compositionally biased region" description="Acidic residues" evidence="2">
    <location>
        <begin position="326"/>
        <end position="340"/>
    </location>
</feature>
<dbReference type="Pfam" id="PF00397">
    <property type="entry name" value="WW"/>
    <property type="match status" value="7"/>
</dbReference>
<feature type="domain" description="WW" evidence="3">
    <location>
        <begin position="137"/>
        <end position="170"/>
    </location>
</feature>
<dbReference type="GO" id="GO:0070063">
    <property type="term" value="F:RNA polymerase binding"/>
    <property type="evidence" value="ECO:0007669"/>
    <property type="project" value="InterPro"/>
</dbReference>
<feature type="compositionally biased region" description="Basic and acidic residues" evidence="2">
    <location>
        <begin position="306"/>
        <end position="325"/>
    </location>
</feature>
<sequence>MTDSDDGSGDVVHDWSAFRNDDGQVYYHNSKTDETSWDPPPDDEPFNPIETEKEETTGDGDGDEAATATATAGDWVEYTDDEKGESYYFNTVTQETVWERPSEFDSSESNVQDNRDDSPALKKEPTEEEVPVEENTTSSAGDWVEVQDDEGQTYYYNEKTEETSWDRPASFKDSLKVENDVNSNEYGASPGGPRSPAVSENQADSKSNTAGDWVETQDNEGQTYYYNEKTEETSWDRPANFKQAESKADADGTDINENGMSPLRPQSPVVIQREEESEEISAEEGRKNGDWLAVQDDEGRTYYYNEKTEETSWDRPAEFDAKNEDAEASEEQEKDGETSDAIENGTDQDWIELQDDEGRTYYCNEKTEETSWDRPAAFIKKDSTVVKKEEETASTKNKTDGAWIELQDDEGRTYYCNEETKETSWDRPAALDYVDKEDTGMSPVRPKSPVSDQVEDDGAPVTAGTWTRYKDDDGPYYYYNAETQQNVWDKPPDFDELLKKSRAKGDSFDDDEADGGMELSPARAQSPDGTSPVPMEEEPEEEVVDPAVQRLEEAKHALSQSDAIMETGILSDLKEVLKSDAGNNKNAIYALSESAHGQTAVCGLLSRWLADLKSQTSSSPSTIDAAAHAKRFQKSADDIREMTQEVVNGIVKERFTHKGGDNILALNEAPFLEDMMNSNRWRKLLIDLSASKKDSALLMYCLQSISKRGHHREIARRINQSEHFPVFNAMLASELAVIGKISVSSCHDHDTSISLNELVGDLRRICTSTSYTYLYGFEVLRFQIQKAKSDSLAMAEKDRLLYKRVIRKWERLLEVLQGDMIDPSTSAGSTPLFRKRRLDVACTISDLHQRQRRRLHPDKDENSKSDSTSTEAPSMISGINDDRRNEIESAILTFLRRYCLGTQIDDSLLDKMLPNAPSGPETNFIGKLLVNYSIATEALLGYLYKPGQRVGLMSLRGKCGRLTALAVLAAEKQSLEEARNIDPNVLEPETDEEDLTQMLLEGSQLCEQLENMVSFIVTAGAIKGNRSTMSPGEQICNLAVKCVPISQGVAMWAREVTRGVEFVSSASYASISPSIMTLVRIIYMHHPFTRDDVCEVAFQFLKHSNSEVVYHTMNTLKEQSLRLLLFLCTKGEAPIVFGQLMSLLKDPGRSGLDASLIRYFISGLLEIASPPFSIPFIRSLVILLKAPASVDALKTSYFNKDSKNSLMSIMNYLKTRKGGELDARPLAEEDVSLINSVLSIYSSTSD</sequence>
<dbReference type="InterPro" id="IPR006942">
    <property type="entry name" value="TH1"/>
</dbReference>
<proteinExistence type="predicted"/>
<dbReference type="EMBL" id="HBIX01034817">
    <property type="protein sequence ID" value="CAE0729964.1"/>
    <property type="molecule type" value="Transcribed_RNA"/>
</dbReference>